<dbReference type="EMBL" id="MU007051">
    <property type="protein sequence ID" value="KAF2428967.1"/>
    <property type="molecule type" value="Genomic_DNA"/>
</dbReference>
<name>A0A9P4NNW4_9PEZI</name>
<organism evidence="1 2">
    <name type="scientific">Tothia fuscella</name>
    <dbReference type="NCBI Taxonomy" id="1048955"/>
    <lineage>
        <taxon>Eukaryota</taxon>
        <taxon>Fungi</taxon>
        <taxon>Dikarya</taxon>
        <taxon>Ascomycota</taxon>
        <taxon>Pezizomycotina</taxon>
        <taxon>Dothideomycetes</taxon>
        <taxon>Pleosporomycetidae</taxon>
        <taxon>Venturiales</taxon>
        <taxon>Cylindrosympodiaceae</taxon>
        <taxon>Tothia</taxon>
    </lineage>
</organism>
<protein>
    <submittedName>
        <fullName evidence="1">DUF1763-domain-containing protein</fullName>
    </submittedName>
</protein>
<gene>
    <name evidence="1" type="ORF">EJ08DRAFT_591463</name>
</gene>
<dbReference type="OrthoDB" id="4392610at2759"/>
<dbReference type="AlphaFoldDB" id="A0A9P4NNW4"/>
<reference evidence="1" key="1">
    <citation type="journal article" date="2020" name="Stud. Mycol.">
        <title>101 Dothideomycetes genomes: a test case for predicting lifestyles and emergence of pathogens.</title>
        <authorList>
            <person name="Haridas S."/>
            <person name="Albert R."/>
            <person name="Binder M."/>
            <person name="Bloem J."/>
            <person name="Labutti K."/>
            <person name="Salamov A."/>
            <person name="Andreopoulos B."/>
            <person name="Baker S."/>
            <person name="Barry K."/>
            <person name="Bills G."/>
            <person name="Bluhm B."/>
            <person name="Cannon C."/>
            <person name="Castanera R."/>
            <person name="Culley D."/>
            <person name="Daum C."/>
            <person name="Ezra D."/>
            <person name="Gonzalez J."/>
            <person name="Henrissat B."/>
            <person name="Kuo A."/>
            <person name="Liang C."/>
            <person name="Lipzen A."/>
            <person name="Lutzoni F."/>
            <person name="Magnuson J."/>
            <person name="Mondo S."/>
            <person name="Nolan M."/>
            <person name="Ohm R."/>
            <person name="Pangilinan J."/>
            <person name="Park H.-J."/>
            <person name="Ramirez L."/>
            <person name="Alfaro M."/>
            <person name="Sun H."/>
            <person name="Tritt A."/>
            <person name="Yoshinaga Y."/>
            <person name="Zwiers L.-H."/>
            <person name="Turgeon B."/>
            <person name="Goodwin S."/>
            <person name="Spatafora J."/>
            <person name="Crous P."/>
            <person name="Grigoriev I."/>
        </authorList>
    </citation>
    <scope>NUCLEOTIDE SEQUENCE</scope>
    <source>
        <strain evidence="1">CBS 130266</strain>
    </source>
</reference>
<sequence length="127" mass="15121">MPPVHNEIITAYRALYRTGLRAIQFSSPARYVLRDRLRRAFRVAPVTDFEPQRITNTLEFLNGAAQSTGMEHHILRNLLMVWYWEPESWAQRRKLKEREGVVLQMQAYDHFYHTLKMLNESMGLCLR</sequence>
<comment type="caution">
    <text evidence="1">The sequence shown here is derived from an EMBL/GenBank/DDBJ whole genome shotgun (WGS) entry which is preliminary data.</text>
</comment>
<dbReference type="Proteomes" id="UP000800235">
    <property type="component" value="Unassembled WGS sequence"/>
</dbReference>
<evidence type="ECO:0000313" key="1">
    <source>
        <dbReference type="EMBL" id="KAF2428967.1"/>
    </source>
</evidence>
<evidence type="ECO:0000313" key="2">
    <source>
        <dbReference type="Proteomes" id="UP000800235"/>
    </source>
</evidence>
<keyword evidence="2" id="KW-1185">Reference proteome</keyword>
<proteinExistence type="predicted"/>
<accession>A0A9P4NNW4</accession>